<reference evidence="5" key="1">
    <citation type="submission" date="2016-10" db="EMBL/GenBank/DDBJ databases">
        <authorList>
            <person name="Varghese N."/>
            <person name="Submissions S."/>
        </authorList>
    </citation>
    <scope>NUCLEOTIDE SEQUENCE [LARGE SCALE GENOMIC DNA]</scope>
    <source>
        <strain evidence="5">CGMCC 1.7738</strain>
    </source>
</reference>
<dbReference type="STRING" id="553466.SAMN04487950_1858"/>
<dbReference type="Pfam" id="PF13559">
    <property type="entry name" value="DUF4129"/>
    <property type="match status" value="1"/>
</dbReference>
<dbReference type="AlphaFoldDB" id="A0A1I4E4M6"/>
<evidence type="ECO:0000259" key="3">
    <source>
        <dbReference type="Pfam" id="PF13559"/>
    </source>
</evidence>
<protein>
    <recommendedName>
        <fullName evidence="3">Protein-glutamine gamma-glutamyltransferase-like C-terminal domain-containing protein</fullName>
    </recommendedName>
</protein>
<organism evidence="4 5">
    <name type="scientific">Halogranum rubrum</name>
    <dbReference type="NCBI Taxonomy" id="553466"/>
    <lineage>
        <taxon>Archaea</taxon>
        <taxon>Methanobacteriati</taxon>
        <taxon>Methanobacteriota</taxon>
        <taxon>Stenosarchaea group</taxon>
        <taxon>Halobacteria</taxon>
        <taxon>Halobacteriales</taxon>
        <taxon>Haloferacaceae</taxon>
    </lineage>
</organism>
<feature type="region of interest" description="Disordered" evidence="1">
    <location>
        <begin position="40"/>
        <end position="65"/>
    </location>
</feature>
<feature type="domain" description="Protein-glutamine gamma-glutamyltransferase-like C-terminal" evidence="3">
    <location>
        <begin position="244"/>
        <end position="310"/>
    </location>
</feature>
<keyword evidence="5" id="KW-1185">Reference proteome</keyword>
<evidence type="ECO:0000313" key="4">
    <source>
        <dbReference type="EMBL" id="SFL00099.1"/>
    </source>
</evidence>
<dbReference type="InterPro" id="IPR025403">
    <property type="entry name" value="TgpA-like_C"/>
</dbReference>
<evidence type="ECO:0000313" key="5">
    <source>
        <dbReference type="Proteomes" id="UP000199607"/>
    </source>
</evidence>
<name>A0A1I4E4M6_9EURY</name>
<keyword evidence="2" id="KW-1133">Transmembrane helix</keyword>
<evidence type="ECO:0000256" key="2">
    <source>
        <dbReference type="SAM" id="Phobius"/>
    </source>
</evidence>
<gene>
    <name evidence="4" type="ORF">SAMN04487950_1858</name>
</gene>
<dbReference type="Proteomes" id="UP000199607">
    <property type="component" value="Unassembled WGS sequence"/>
</dbReference>
<feature type="transmembrane region" description="Helical" evidence="2">
    <location>
        <begin position="176"/>
        <end position="195"/>
    </location>
</feature>
<feature type="transmembrane region" description="Helical" evidence="2">
    <location>
        <begin position="83"/>
        <end position="104"/>
    </location>
</feature>
<proteinExistence type="predicted"/>
<dbReference type="EMBL" id="FOTC01000002">
    <property type="protein sequence ID" value="SFL00099.1"/>
    <property type="molecule type" value="Genomic_DNA"/>
</dbReference>
<keyword evidence="2" id="KW-0812">Transmembrane</keyword>
<accession>A0A1I4E4M6</accession>
<evidence type="ECO:0000256" key="1">
    <source>
        <dbReference type="SAM" id="MobiDB-lite"/>
    </source>
</evidence>
<feature type="transmembrane region" description="Helical" evidence="2">
    <location>
        <begin position="111"/>
        <end position="131"/>
    </location>
</feature>
<keyword evidence="2" id="KW-0472">Membrane</keyword>
<sequence>MLTCGVNRNTALTVVFALLAVVALSISAATLDTATTAEGGSRLGAGPGAESGVSDSDTGGGVGNEGPLFGGQVSSNFPCYPVLSAPSTVALLLAGMALLVGVVYWRTRSAILSGATLFGVGIPVVLVQSLLTACVVSDEGESSLIPTPNNGSSILPEAGGATGLNQAGEVLSAPSALLGLVLVVAVVGSVLMLFLSTGDSTEEVPEPEVEPDDTAPDVAAIGRAAGDAADRIEADADVDNEVYRAWGEMTRLLDVPRPQSSTAGEFAAAAVDAGMAREDVDELTGLFEDVRYGGADVTDEREARAVDALRRIESTYADGDDPETGGDR</sequence>